<dbReference type="SUPFAM" id="SSF90123">
    <property type="entry name" value="ABC transporter transmembrane region"/>
    <property type="match status" value="1"/>
</dbReference>
<keyword evidence="11" id="KW-1185">Reference proteome</keyword>
<dbReference type="Gene3D" id="3.40.50.300">
    <property type="entry name" value="P-loop containing nucleotide triphosphate hydrolases"/>
    <property type="match status" value="1"/>
</dbReference>
<dbReference type="InterPro" id="IPR011527">
    <property type="entry name" value="ABC1_TM_dom"/>
</dbReference>
<dbReference type="InterPro" id="IPR003593">
    <property type="entry name" value="AAA+_ATPase"/>
</dbReference>
<organism evidence="10 11">
    <name type="scientific">Limnospira indica PCC 8005</name>
    <dbReference type="NCBI Taxonomy" id="376219"/>
    <lineage>
        <taxon>Bacteria</taxon>
        <taxon>Bacillati</taxon>
        <taxon>Cyanobacteriota</taxon>
        <taxon>Cyanophyceae</taxon>
        <taxon>Oscillatoriophycideae</taxon>
        <taxon>Oscillatoriales</taxon>
        <taxon>Sirenicapillariaceae</taxon>
        <taxon>Limnospira</taxon>
    </lineage>
</organism>
<feature type="transmembrane region" description="Helical" evidence="7">
    <location>
        <begin position="184"/>
        <end position="202"/>
    </location>
</feature>
<dbReference type="PROSITE" id="PS50893">
    <property type="entry name" value="ABC_TRANSPORTER_2"/>
    <property type="match status" value="1"/>
</dbReference>
<feature type="transmembrane region" description="Helical" evidence="7">
    <location>
        <begin position="155"/>
        <end position="178"/>
    </location>
</feature>
<accession>A0A9P1P009</accession>
<evidence type="ECO:0000256" key="3">
    <source>
        <dbReference type="ARBA" id="ARBA00022741"/>
    </source>
</evidence>
<sequence length="561" mass="62801">MLISITIPSLKSLLVIFRFFRYIWKPFVLSVLLQVFVSYTILYSIEALNIAVSQVDPSRDINKASWLYQTFAEGAASKQQIIVNCVTVALVIIFIGMICDVVIAWSISWNFALLNHKLTPKIINQLVYSQTAEKVKKQESTVVQRWLTIRQISEFFHNVLANTVGSIFTLGILLWGTYQENTMAGHSLLLIFLCWIILLLILSPKALVASRNYALMEETVGRNIRSSVSLSDSLRPKEVFQKFIAKISPNITEYSSAISLQGFYGSLLYGVLSGMASLAPLVVIIVAILSSTNHSLGISTAATLYLFASKITSPLANLARVIPILQNQRIDFVRFESIYRNQLFDQSLEGKKTITDFKSVHIDSFKYAYDSSKKIDFRQFSLEKGKITCIAGDSGVGKTTLLKIIAGRLDTNLNVNINGDITIEVSEIADEIAYLPQEPKLAEMTVKENLDLYTINGKVTNSYCLEAYHKIIAKLPQAENTLVTGDVIGLSVGQRRVLSVINTLSIDRPILILDEPLANIDQDMAELIWSAIKEEKNKRLLLVALHEAKYKRECDVIIQLD</sequence>
<keyword evidence="2 7" id="KW-0812">Transmembrane</keyword>
<reference evidence="10 11" key="1">
    <citation type="submission" date="2014-02" db="EMBL/GenBank/DDBJ databases">
        <authorList>
            <person name="Genoscope - CEA"/>
        </authorList>
    </citation>
    <scope>NUCLEOTIDE SEQUENCE [LARGE SCALE GENOMIC DNA]</scope>
    <source>
        <strain evidence="10 11">PCC 8005</strain>
    </source>
</reference>
<evidence type="ECO:0000256" key="6">
    <source>
        <dbReference type="ARBA" id="ARBA00023136"/>
    </source>
</evidence>
<dbReference type="Gene3D" id="1.20.1560.10">
    <property type="entry name" value="ABC transporter type 1, transmembrane domain"/>
    <property type="match status" value="1"/>
</dbReference>
<proteinExistence type="predicted"/>
<keyword evidence="6 7" id="KW-0472">Membrane</keyword>
<evidence type="ECO:0000256" key="1">
    <source>
        <dbReference type="ARBA" id="ARBA00004651"/>
    </source>
</evidence>
<dbReference type="AlphaFoldDB" id="A0A9P1P009"/>
<dbReference type="PANTHER" id="PTHR24221:SF654">
    <property type="entry name" value="ATP-BINDING CASSETTE SUB-FAMILY B MEMBER 6"/>
    <property type="match status" value="1"/>
</dbReference>
<evidence type="ECO:0000259" key="9">
    <source>
        <dbReference type="PROSITE" id="PS50929"/>
    </source>
</evidence>
<keyword evidence="5 7" id="KW-1133">Transmembrane helix</keyword>
<keyword evidence="4" id="KW-0067">ATP-binding</keyword>
<dbReference type="GO" id="GO:0005524">
    <property type="term" value="F:ATP binding"/>
    <property type="evidence" value="ECO:0007669"/>
    <property type="project" value="UniProtKB-KW"/>
</dbReference>
<feature type="transmembrane region" description="Helical" evidence="7">
    <location>
        <begin position="267"/>
        <end position="289"/>
    </location>
</feature>
<keyword evidence="3" id="KW-0547">Nucleotide-binding</keyword>
<dbReference type="PROSITE" id="PS00211">
    <property type="entry name" value="ABC_TRANSPORTER_1"/>
    <property type="match status" value="1"/>
</dbReference>
<dbReference type="SUPFAM" id="SSF52540">
    <property type="entry name" value="P-loop containing nucleoside triphosphate hydrolases"/>
    <property type="match status" value="1"/>
</dbReference>
<dbReference type="InterPro" id="IPR039421">
    <property type="entry name" value="Type_1_exporter"/>
</dbReference>
<feature type="domain" description="ABC transporter" evidence="8">
    <location>
        <begin position="360"/>
        <end position="561"/>
    </location>
</feature>
<evidence type="ECO:0000259" key="8">
    <source>
        <dbReference type="PROSITE" id="PS50893"/>
    </source>
</evidence>
<dbReference type="GO" id="GO:0034040">
    <property type="term" value="F:ATPase-coupled lipid transmembrane transporter activity"/>
    <property type="evidence" value="ECO:0007669"/>
    <property type="project" value="TreeGrafter"/>
</dbReference>
<dbReference type="InterPro" id="IPR003439">
    <property type="entry name" value="ABC_transporter-like_ATP-bd"/>
</dbReference>
<dbReference type="PROSITE" id="PS50929">
    <property type="entry name" value="ABC_TM1F"/>
    <property type="match status" value="1"/>
</dbReference>
<comment type="subcellular location">
    <subcellularLocation>
        <location evidence="1">Cell membrane</location>
        <topology evidence="1">Multi-pass membrane protein</topology>
    </subcellularLocation>
</comment>
<dbReference type="GO" id="GO:0005886">
    <property type="term" value="C:plasma membrane"/>
    <property type="evidence" value="ECO:0007669"/>
    <property type="project" value="UniProtKB-SubCell"/>
</dbReference>
<feature type="domain" description="ABC transmembrane type-1" evidence="9">
    <location>
        <begin position="241"/>
        <end position="327"/>
    </location>
</feature>
<evidence type="ECO:0000256" key="4">
    <source>
        <dbReference type="ARBA" id="ARBA00022840"/>
    </source>
</evidence>
<evidence type="ECO:0000256" key="7">
    <source>
        <dbReference type="SAM" id="Phobius"/>
    </source>
</evidence>
<evidence type="ECO:0000313" key="11">
    <source>
        <dbReference type="Proteomes" id="UP000032946"/>
    </source>
</evidence>
<evidence type="ECO:0000256" key="5">
    <source>
        <dbReference type="ARBA" id="ARBA00022989"/>
    </source>
</evidence>
<gene>
    <name evidence="10" type="ORF">ARTHRO_41317</name>
</gene>
<dbReference type="InterPro" id="IPR017871">
    <property type="entry name" value="ABC_transporter-like_CS"/>
</dbReference>
<evidence type="ECO:0000256" key="2">
    <source>
        <dbReference type="ARBA" id="ARBA00022692"/>
    </source>
</evidence>
<dbReference type="GO" id="GO:0016887">
    <property type="term" value="F:ATP hydrolysis activity"/>
    <property type="evidence" value="ECO:0007669"/>
    <property type="project" value="InterPro"/>
</dbReference>
<name>A0A9P1P009_9CYAN</name>
<dbReference type="Proteomes" id="UP000032946">
    <property type="component" value="Chromosome"/>
</dbReference>
<dbReference type="InterPro" id="IPR027417">
    <property type="entry name" value="P-loop_NTPase"/>
</dbReference>
<feature type="transmembrane region" description="Helical" evidence="7">
    <location>
        <begin position="81"/>
        <end position="107"/>
    </location>
</feature>
<dbReference type="EMBL" id="FO818640">
    <property type="protein sequence ID" value="CDM96908.1"/>
    <property type="molecule type" value="Genomic_DNA"/>
</dbReference>
<feature type="transmembrane region" description="Helical" evidence="7">
    <location>
        <begin position="27"/>
        <end position="45"/>
    </location>
</feature>
<dbReference type="InterPro" id="IPR036640">
    <property type="entry name" value="ABC1_TM_sf"/>
</dbReference>
<dbReference type="GO" id="GO:0140359">
    <property type="term" value="F:ABC-type transporter activity"/>
    <property type="evidence" value="ECO:0007669"/>
    <property type="project" value="InterPro"/>
</dbReference>
<dbReference type="PANTHER" id="PTHR24221">
    <property type="entry name" value="ATP-BINDING CASSETTE SUB-FAMILY B"/>
    <property type="match status" value="1"/>
</dbReference>
<protein>
    <submittedName>
        <fullName evidence="10">ABC-type multidrug transport system, ATPase and permease components</fullName>
    </submittedName>
</protein>
<evidence type="ECO:0000313" key="10">
    <source>
        <dbReference type="EMBL" id="CDM96908.1"/>
    </source>
</evidence>
<dbReference type="Pfam" id="PF00005">
    <property type="entry name" value="ABC_tran"/>
    <property type="match status" value="1"/>
</dbReference>
<dbReference type="SMART" id="SM00382">
    <property type="entry name" value="AAA"/>
    <property type="match status" value="1"/>
</dbReference>
<dbReference type="RefSeq" id="WP_008053076.1">
    <property type="nucleotide sequence ID" value="NZ_FO818640.1"/>
</dbReference>